<dbReference type="EMBL" id="NOXV01000164">
    <property type="protein sequence ID" value="OYQ43925.1"/>
    <property type="molecule type" value="Genomic_DNA"/>
</dbReference>
<dbReference type="InterPro" id="IPR051781">
    <property type="entry name" value="Metallo-dep_Hydrolase"/>
</dbReference>
<evidence type="ECO:0000313" key="5">
    <source>
        <dbReference type="EMBL" id="OYQ43925.1"/>
    </source>
</evidence>
<dbReference type="SUPFAM" id="SSF51338">
    <property type="entry name" value="Composite domain of metallo-dependent hydrolases"/>
    <property type="match status" value="1"/>
</dbReference>
<dbReference type="PANTHER" id="PTHR43135">
    <property type="entry name" value="ALPHA-D-RIBOSE 1-METHYLPHOSPHONATE 5-TRIPHOSPHATE DIPHOSPHATASE"/>
    <property type="match status" value="1"/>
</dbReference>
<keyword evidence="6" id="KW-1185">Reference proteome</keyword>
<gene>
    <name evidence="5" type="ORF">CHU92_02805</name>
</gene>
<keyword evidence="1 2" id="KW-0732">Signal</keyword>
<dbReference type="SUPFAM" id="SSF51556">
    <property type="entry name" value="Metallo-dependent hydrolases"/>
    <property type="match status" value="1"/>
</dbReference>
<dbReference type="AlphaFoldDB" id="A0A255ZSS1"/>
<dbReference type="PANTHER" id="PTHR43135:SF3">
    <property type="entry name" value="ALPHA-D-RIBOSE 1-METHYLPHOSPHONATE 5-TRIPHOSPHATE DIPHOSPHATASE"/>
    <property type="match status" value="1"/>
</dbReference>
<proteinExistence type="predicted"/>
<dbReference type="InterPro" id="IPR011059">
    <property type="entry name" value="Metal-dep_hydrolase_composite"/>
</dbReference>
<dbReference type="Pfam" id="PF18962">
    <property type="entry name" value="Por_Secre_tail"/>
    <property type="match status" value="1"/>
</dbReference>
<feature type="domain" description="Secretion system C-terminal sorting" evidence="4">
    <location>
        <begin position="450"/>
        <end position="517"/>
    </location>
</feature>
<dbReference type="Pfam" id="PF01979">
    <property type="entry name" value="Amidohydro_1"/>
    <property type="match status" value="1"/>
</dbReference>
<evidence type="ECO:0008006" key="7">
    <source>
        <dbReference type="Google" id="ProtNLM"/>
    </source>
</evidence>
<evidence type="ECO:0000259" key="4">
    <source>
        <dbReference type="Pfam" id="PF18962"/>
    </source>
</evidence>
<reference evidence="5 6" key="1">
    <citation type="submission" date="2017-07" db="EMBL/GenBank/DDBJ databases">
        <title>Flavobacterium cyanobacteriorum sp. nov., isolated from cyanobacterial aggregates in a eutrophic lake.</title>
        <authorList>
            <person name="Cai H."/>
        </authorList>
    </citation>
    <scope>NUCLEOTIDE SEQUENCE [LARGE SCALE GENOMIC DNA]</scope>
    <source>
        <strain evidence="5 6">TH021</strain>
    </source>
</reference>
<dbReference type="RefSeq" id="WP_094412388.1">
    <property type="nucleotide sequence ID" value="NZ_NOXV01000164.1"/>
</dbReference>
<evidence type="ECO:0000256" key="1">
    <source>
        <dbReference type="ARBA" id="ARBA00022729"/>
    </source>
</evidence>
<dbReference type="Gene3D" id="3.40.50.10910">
    <property type="entry name" value="Amidohydrolase"/>
    <property type="match status" value="1"/>
</dbReference>
<protein>
    <recommendedName>
        <fullName evidence="7">Amidohydrolase-related domain-containing protein</fullName>
    </recommendedName>
</protein>
<evidence type="ECO:0000313" key="6">
    <source>
        <dbReference type="Proteomes" id="UP000216605"/>
    </source>
</evidence>
<feature type="chain" id="PRO_5012784531" description="Amidohydrolase-related domain-containing protein" evidence="2">
    <location>
        <begin position="19"/>
        <end position="519"/>
    </location>
</feature>
<dbReference type="Gene3D" id="3.30.110.90">
    <property type="entry name" value="Amidohydrolase"/>
    <property type="match status" value="1"/>
</dbReference>
<name>A0A255ZSS1_9FLAO</name>
<dbReference type="InterPro" id="IPR006680">
    <property type="entry name" value="Amidohydro-rel"/>
</dbReference>
<organism evidence="5 6">
    <name type="scientific">Flavobacterium cyanobacteriorum</name>
    <dbReference type="NCBI Taxonomy" id="2022802"/>
    <lineage>
        <taxon>Bacteria</taxon>
        <taxon>Pseudomonadati</taxon>
        <taxon>Bacteroidota</taxon>
        <taxon>Flavobacteriia</taxon>
        <taxon>Flavobacteriales</taxon>
        <taxon>Flavobacteriaceae</taxon>
        <taxon>Flavobacterium</taxon>
    </lineage>
</organism>
<accession>A0A255ZSS1</accession>
<dbReference type="GO" id="GO:0016810">
    <property type="term" value="F:hydrolase activity, acting on carbon-nitrogen (but not peptide) bonds"/>
    <property type="evidence" value="ECO:0007669"/>
    <property type="project" value="InterPro"/>
</dbReference>
<evidence type="ECO:0000256" key="2">
    <source>
        <dbReference type="SAM" id="SignalP"/>
    </source>
</evidence>
<dbReference type="OrthoDB" id="9815657at2"/>
<feature type="signal peptide" evidence="2">
    <location>
        <begin position="1"/>
        <end position="18"/>
    </location>
</feature>
<sequence>MKFLYSLLFIIASTNLKAQCVIDSSIVAINNITVIPMTDTLTVLNNKTVIIQNKVITQIGDTNLISIPSTAYVINGSGKYLIPGLCDMHAHLLQRNDAILELANGVTTVCNMHGEPWHITFRDSINAGQVSMYSNKISSPRIYTSGPIMNYMGHPFFNPPAIQNQTQANASLQSQDAIGYDFYKTYTYLTNGVFNAIQNHAVTSGKFIKGHGNDWIGAANIINSNQKCIEHFWGYLPNNTLDPIEQALEDSTISNGKWNCPTLIVRWNKEHMDSIRANEPSYVQYACPSSLLNNWRNTTSNPQQFSNVNEYKKLLKRLYQNNAKLMLGTDNITPYSVAGFAVHRELEIYVEAGLSPHQALTLATAKPYQFLQECGFGNNAGTITIGKRADLVILNQNPLLNISNTQAIYGVIGNGSYYSTSCLQSLLSNVACNSTVGINEIHADEETLFVYPNPAQSILNIKGLPENGKGEIWVINQLGQIIFKSAFTSQLSIESIPTGFYYLLAYDGHTYYSQKFVKK</sequence>
<dbReference type="Gene3D" id="2.30.40.10">
    <property type="entry name" value="Urease, subunit C, domain 1"/>
    <property type="match status" value="1"/>
</dbReference>
<dbReference type="InterPro" id="IPR026444">
    <property type="entry name" value="Secre_tail"/>
</dbReference>
<evidence type="ECO:0000259" key="3">
    <source>
        <dbReference type="Pfam" id="PF01979"/>
    </source>
</evidence>
<comment type="caution">
    <text evidence="5">The sequence shown here is derived from an EMBL/GenBank/DDBJ whole genome shotgun (WGS) entry which is preliminary data.</text>
</comment>
<dbReference type="Gene3D" id="1.20.58.520">
    <property type="entry name" value="Amidohydrolase"/>
    <property type="match status" value="1"/>
</dbReference>
<dbReference type="Proteomes" id="UP000216605">
    <property type="component" value="Unassembled WGS sequence"/>
</dbReference>
<dbReference type="NCBIfam" id="TIGR04183">
    <property type="entry name" value="Por_Secre_tail"/>
    <property type="match status" value="1"/>
</dbReference>
<dbReference type="InterPro" id="IPR032466">
    <property type="entry name" value="Metal_Hydrolase"/>
</dbReference>
<feature type="domain" description="Amidohydrolase-related" evidence="3">
    <location>
        <begin position="80"/>
        <end position="412"/>
    </location>
</feature>